<dbReference type="EMBL" id="FNZI01000004">
    <property type="protein sequence ID" value="SEJ45351.1"/>
    <property type="molecule type" value="Genomic_DNA"/>
</dbReference>
<dbReference type="PANTHER" id="PTHR30461">
    <property type="entry name" value="DNA-INVERTASE FROM LAMBDOID PROPHAGE"/>
    <property type="match status" value="1"/>
</dbReference>
<dbReference type="Pfam" id="PF00239">
    <property type="entry name" value="Resolvase"/>
    <property type="match status" value="1"/>
</dbReference>
<keyword evidence="6" id="KW-1185">Reference proteome</keyword>
<dbReference type="GO" id="GO:0000150">
    <property type="term" value="F:DNA strand exchange activity"/>
    <property type="evidence" value="ECO:0007669"/>
    <property type="project" value="InterPro"/>
</dbReference>
<feature type="domain" description="Resolvase/invertase-type recombinase catalytic" evidence="4">
    <location>
        <begin position="6"/>
        <end position="155"/>
    </location>
</feature>
<dbReference type="OrthoDB" id="128993at2"/>
<dbReference type="STRING" id="1043493.SAMN05421637_1825"/>
<organism evidence="5 6">
    <name type="scientific">Demequina mangrovi</name>
    <dbReference type="NCBI Taxonomy" id="1043493"/>
    <lineage>
        <taxon>Bacteria</taxon>
        <taxon>Bacillati</taxon>
        <taxon>Actinomycetota</taxon>
        <taxon>Actinomycetes</taxon>
        <taxon>Micrococcales</taxon>
        <taxon>Demequinaceae</taxon>
        <taxon>Demequina</taxon>
    </lineage>
</organism>
<dbReference type="Proteomes" id="UP000183315">
    <property type="component" value="Unassembled WGS sequence"/>
</dbReference>
<dbReference type="RefSeq" id="WP_052405772.1">
    <property type="nucleotide sequence ID" value="NZ_BBLU01000006.1"/>
</dbReference>
<dbReference type="Gene3D" id="3.40.50.1390">
    <property type="entry name" value="Resolvase, N-terminal catalytic domain"/>
    <property type="match status" value="1"/>
</dbReference>
<sequence length="566" mass="61507">MTTKPRAALYLRLSKTTEASTSIERQEADLRARAEREGWAIAKEHVLVDDGLSGRKERAKATEALDLLRSGAVQVLMVWKLDRFGRRGAKDLAEIQGALDDAPGSRFVALRDGLDSDQRAGWHVVSGVLGGLAAAEAENISTRSKSSRAHLVTVGRWPGGRAPYGYRTTRNPDGPGRVLVQVDGEVAEVRRMVDAILVGDASANGLARDLTARGVPAPRSAYRAAALRRIEDPSAPDPKGLDRGAWQASTVRALLRGNAIAGYQTRDPERVGKGKRPDPAELDMVRDSDRMPLVVWDAIVTADELAALRRRFPPKKDRVSEHRGRPPRALLSGKKGLGRCGLCGGPLYMGTSGGVTSYRCARPGGGAVCMGVSIRSTATDAEVGEALLSVAGEWPVVEPVTLSEAAALDAERARVEAALDEITRQKRASSRAERKVLSEQEEALLERLDALAEQEPETRVEIRETGETFREAWERAGVPERRVILAGALDAVEITPKRVDGPRFDASRIVLHWRERGEDGAVEILSGDALREAIATDSTRRKVTPERRAEIVAERERREARETASA</sequence>
<keyword evidence="1" id="KW-0238">DNA-binding</keyword>
<feature type="coiled-coil region" evidence="3">
    <location>
        <begin position="405"/>
        <end position="454"/>
    </location>
</feature>
<dbReference type="SUPFAM" id="SSF53041">
    <property type="entry name" value="Resolvase-like"/>
    <property type="match status" value="1"/>
</dbReference>
<dbReference type="Gene3D" id="3.90.1750.20">
    <property type="entry name" value="Putative Large Serine Recombinase, Chain B, Domain 2"/>
    <property type="match status" value="1"/>
</dbReference>
<dbReference type="PROSITE" id="PS51736">
    <property type="entry name" value="RECOMBINASES_3"/>
    <property type="match status" value="1"/>
</dbReference>
<dbReference type="CDD" id="cd00338">
    <property type="entry name" value="Ser_Recombinase"/>
    <property type="match status" value="1"/>
</dbReference>
<evidence type="ECO:0000313" key="5">
    <source>
        <dbReference type="EMBL" id="SEJ45351.1"/>
    </source>
</evidence>
<evidence type="ECO:0000259" key="4">
    <source>
        <dbReference type="PROSITE" id="PS51736"/>
    </source>
</evidence>
<dbReference type="InterPro" id="IPR006119">
    <property type="entry name" value="Resolv_N"/>
</dbReference>
<dbReference type="SMART" id="SM00857">
    <property type="entry name" value="Resolvase"/>
    <property type="match status" value="1"/>
</dbReference>
<dbReference type="AlphaFoldDB" id="A0A1H6YVU6"/>
<dbReference type="InterPro" id="IPR038109">
    <property type="entry name" value="DNA_bind_recomb_sf"/>
</dbReference>
<accession>A0A1H6YVU6</accession>
<keyword evidence="3" id="KW-0175">Coiled coil</keyword>
<name>A0A1H6YVU6_9MICO</name>
<proteinExistence type="predicted"/>
<evidence type="ECO:0000256" key="1">
    <source>
        <dbReference type="ARBA" id="ARBA00023125"/>
    </source>
</evidence>
<dbReference type="InterPro" id="IPR036162">
    <property type="entry name" value="Resolvase-like_N_sf"/>
</dbReference>
<dbReference type="InterPro" id="IPR050639">
    <property type="entry name" value="SSR_resolvase"/>
</dbReference>
<evidence type="ECO:0000256" key="2">
    <source>
        <dbReference type="ARBA" id="ARBA00023172"/>
    </source>
</evidence>
<dbReference type="GO" id="GO:0003677">
    <property type="term" value="F:DNA binding"/>
    <property type="evidence" value="ECO:0007669"/>
    <property type="project" value="UniProtKB-KW"/>
</dbReference>
<reference evidence="6" key="1">
    <citation type="submission" date="2016-10" db="EMBL/GenBank/DDBJ databases">
        <authorList>
            <person name="Varghese N."/>
        </authorList>
    </citation>
    <scope>NUCLEOTIDE SEQUENCE [LARGE SCALE GENOMIC DNA]</scope>
    <source>
        <strain evidence="6">DSM 24868</strain>
    </source>
</reference>
<keyword evidence="2" id="KW-0233">DNA recombination</keyword>
<gene>
    <name evidence="5" type="ORF">SAMN05421637_1825</name>
</gene>
<evidence type="ECO:0000256" key="3">
    <source>
        <dbReference type="SAM" id="Coils"/>
    </source>
</evidence>
<dbReference type="eggNOG" id="COG1961">
    <property type="taxonomic scope" value="Bacteria"/>
</dbReference>
<protein>
    <submittedName>
        <fullName evidence="5">Site-specific DNA recombinase</fullName>
    </submittedName>
</protein>
<evidence type="ECO:0000313" key="6">
    <source>
        <dbReference type="Proteomes" id="UP000183315"/>
    </source>
</evidence>
<dbReference type="PANTHER" id="PTHR30461:SF2">
    <property type="entry name" value="SERINE RECOMBINASE PINE-RELATED"/>
    <property type="match status" value="1"/>
</dbReference>